<evidence type="ECO:0008006" key="4">
    <source>
        <dbReference type="Google" id="ProtNLM"/>
    </source>
</evidence>
<keyword evidence="1" id="KW-0732">Signal</keyword>
<name>A0A366RNQ2_9HYPO</name>
<evidence type="ECO:0000313" key="3">
    <source>
        <dbReference type="Proteomes" id="UP000253153"/>
    </source>
</evidence>
<evidence type="ECO:0000256" key="1">
    <source>
        <dbReference type="SAM" id="SignalP"/>
    </source>
</evidence>
<protein>
    <recommendedName>
        <fullName evidence="4">Secreted protein</fullName>
    </recommendedName>
</protein>
<accession>A0A366RNQ2</accession>
<evidence type="ECO:0000313" key="2">
    <source>
        <dbReference type="EMBL" id="RBR18118.1"/>
    </source>
</evidence>
<dbReference type="RefSeq" id="XP_031015574.1">
    <property type="nucleotide sequence ID" value="XM_031160328.1"/>
</dbReference>
<dbReference type="OrthoDB" id="5383526at2759"/>
<dbReference type="EMBL" id="QKXC01000128">
    <property type="protein sequence ID" value="RBR18118.1"/>
    <property type="molecule type" value="Genomic_DNA"/>
</dbReference>
<feature type="chain" id="PRO_5016860943" description="Secreted protein" evidence="1">
    <location>
        <begin position="17"/>
        <end position="181"/>
    </location>
</feature>
<dbReference type="Proteomes" id="UP000253153">
    <property type="component" value="Unassembled WGS sequence"/>
</dbReference>
<sequence length="181" mass="19053">MHFSGLLLALAATASAVDMRAWSGDSCNGAFVACVGLNPNVCCVFSNSAGSGRLSISVNAIPSSWRIRTQANTGGGCTYMANEQDSNGRTDLCMSYNSRGDRTGGKYWFLGRKRAEDKSCPAEQAEGKCEATAEPNALGLTDGTMYDIAGLSEEKFQELEKIAISGASADAVPAEFKILEA</sequence>
<dbReference type="GeneID" id="41995624"/>
<comment type="caution">
    <text evidence="2">The sequence shown here is derived from an EMBL/GenBank/DDBJ whole genome shotgun (WGS) entry which is preliminary data.</text>
</comment>
<dbReference type="AlphaFoldDB" id="A0A366RNQ2"/>
<reference evidence="2 3" key="1">
    <citation type="submission" date="2018-06" db="EMBL/GenBank/DDBJ databases">
        <title>Fusarium incarnatum-equiseti species complex species 28.</title>
        <authorList>
            <person name="Gardiner D.M."/>
        </authorList>
    </citation>
    <scope>NUCLEOTIDE SEQUENCE [LARGE SCALE GENOMIC DNA]</scope>
    <source>
        <strain evidence="2 3">FIESC_28</strain>
    </source>
</reference>
<gene>
    <name evidence="2" type="ORF">FIESC28_06184</name>
</gene>
<organism evidence="2 3">
    <name type="scientific">Fusarium coffeatum</name>
    <dbReference type="NCBI Taxonomy" id="231269"/>
    <lineage>
        <taxon>Eukaryota</taxon>
        <taxon>Fungi</taxon>
        <taxon>Dikarya</taxon>
        <taxon>Ascomycota</taxon>
        <taxon>Pezizomycotina</taxon>
        <taxon>Sordariomycetes</taxon>
        <taxon>Hypocreomycetidae</taxon>
        <taxon>Hypocreales</taxon>
        <taxon>Nectriaceae</taxon>
        <taxon>Fusarium</taxon>
        <taxon>Fusarium incarnatum-equiseti species complex</taxon>
    </lineage>
</organism>
<proteinExistence type="predicted"/>
<feature type="signal peptide" evidence="1">
    <location>
        <begin position="1"/>
        <end position="16"/>
    </location>
</feature>
<keyword evidence="3" id="KW-1185">Reference proteome</keyword>